<dbReference type="Proteomes" id="UP000049855">
    <property type="component" value="Unassembled WGS sequence"/>
</dbReference>
<reference evidence="2" key="1">
    <citation type="submission" date="2015-03" db="EMBL/GenBank/DDBJ databases">
        <authorList>
            <person name="Nijsse Bart"/>
        </authorList>
    </citation>
    <scope>NUCLEOTIDE SEQUENCE [LARGE SCALE GENOMIC DNA]</scope>
</reference>
<dbReference type="EMBL" id="CTRP01000010">
    <property type="protein sequence ID" value="CQR72306.1"/>
    <property type="molecule type" value="Genomic_DNA"/>
</dbReference>
<dbReference type="AlphaFoldDB" id="A0A0U1KY59"/>
<name>A0A0U1KY59_9FIRM</name>
<sequence length="39" mass="4278">MIRGQIIVGIINIRIRSLLVLSEQLLSLFPTLIVTCSPG</sequence>
<proteinExistence type="predicted"/>
<protein>
    <submittedName>
        <fullName evidence="1">Uncharacterized protein</fullName>
    </submittedName>
</protein>
<gene>
    <name evidence="1" type="ORF">SpAn4DRAFT_2766</name>
</gene>
<evidence type="ECO:0000313" key="2">
    <source>
        <dbReference type="Proteomes" id="UP000049855"/>
    </source>
</evidence>
<accession>A0A0U1KY59</accession>
<organism evidence="1 2">
    <name type="scientific">Sporomusa ovata</name>
    <dbReference type="NCBI Taxonomy" id="2378"/>
    <lineage>
        <taxon>Bacteria</taxon>
        <taxon>Bacillati</taxon>
        <taxon>Bacillota</taxon>
        <taxon>Negativicutes</taxon>
        <taxon>Selenomonadales</taxon>
        <taxon>Sporomusaceae</taxon>
        <taxon>Sporomusa</taxon>
    </lineage>
</organism>
<evidence type="ECO:0000313" key="1">
    <source>
        <dbReference type="EMBL" id="CQR72306.1"/>
    </source>
</evidence>
<keyword evidence="2" id="KW-1185">Reference proteome</keyword>